<dbReference type="PANTHER" id="PTHR30133:SF2">
    <property type="entry name" value="ARGININE ABC TRANSPORTER PERMEASE PROTEIN ARTQ"/>
    <property type="match status" value="1"/>
</dbReference>
<keyword evidence="3 9" id="KW-0813">Transport</keyword>
<comment type="caution">
    <text evidence="11">The sequence shown here is derived from an EMBL/GenBank/DDBJ whole genome shotgun (WGS) entry which is preliminary data.</text>
</comment>
<dbReference type="Pfam" id="PF00528">
    <property type="entry name" value="BPD_transp_1"/>
    <property type="match status" value="1"/>
</dbReference>
<gene>
    <name evidence="11" type="ORF">Q8A70_28580</name>
</gene>
<dbReference type="InterPro" id="IPR010065">
    <property type="entry name" value="AA_ABC_transptr_permease_3TM"/>
</dbReference>
<evidence type="ECO:0000256" key="8">
    <source>
        <dbReference type="ARBA" id="ARBA00023136"/>
    </source>
</evidence>
<dbReference type="InterPro" id="IPR000515">
    <property type="entry name" value="MetI-like"/>
</dbReference>
<dbReference type="InterPro" id="IPR035906">
    <property type="entry name" value="MetI-like_sf"/>
</dbReference>
<evidence type="ECO:0000256" key="7">
    <source>
        <dbReference type="ARBA" id="ARBA00022989"/>
    </source>
</evidence>
<evidence type="ECO:0000256" key="6">
    <source>
        <dbReference type="ARBA" id="ARBA00022692"/>
    </source>
</evidence>
<comment type="subcellular location">
    <subcellularLocation>
        <location evidence="1">Cell inner membrane</location>
        <topology evidence="1">Multi-pass membrane protein</topology>
    </subcellularLocation>
    <subcellularLocation>
        <location evidence="9">Cell membrane</location>
        <topology evidence="9">Multi-pass membrane protein</topology>
    </subcellularLocation>
</comment>
<accession>A0ABU0YVB3</accession>
<keyword evidence="8 9" id="KW-0472">Membrane</keyword>
<organism evidence="11 12">
    <name type="scientific">Dongia sedimenti</name>
    <dbReference type="NCBI Taxonomy" id="3064282"/>
    <lineage>
        <taxon>Bacteria</taxon>
        <taxon>Pseudomonadati</taxon>
        <taxon>Pseudomonadota</taxon>
        <taxon>Alphaproteobacteria</taxon>
        <taxon>Rhodospirillales</taxon>
        <taxon>Dongiaceae</taxon>
        <taxon>Dongia</taxon>
    </lineage>
</organism>
<evidence type="ECO:0000256" key="1">
    <source>
        <dbReference type="ARBA" id="ARBA00004429"/>
    </source>
</evidence>
<dbReference type="EMBL" id="JAUYVI010000016">
    <property type="protein sequence ID" value="MDQ7251677.1"/>
    <property type="molecule type" value="Genomic_DNA"/>
</dbReference>
<evidence type="ECO:0000256" key="4">
    <source>
        <dbReference type="ARBA" id="ARBA00022475"/>
    </source>
</evidence>
<dbReference type="NCBIfam" id="TIGR01726">
    <property type="entry name" value="HEQRo_perm_3TM"/>
    <property type="match status" value="1"/>
</dbReference>
<dbReference type="InterPro" id="IPR051613">
    <property type="entry name" value="ABC_transp_permease_HisMQ"/>
</dbReference>
<dbReference type="RefSeq" id="WP_379962255.1">
    <property type="nucleotide sequence ID" value="NZ_JAUYVI010000016.1"/>
</dbReference>
<reference evidence="12" key="1">
    <citation type="submission" date="2023-08" db="EMBL/GenBank/DDBJ databases">
        <title>Rhodospirillaceae gen. nov., a novel taxon isolated from the Yangtze River Yuezi River estuary sludge.</title>
        <authorList>
            <person name="Ruan L."/>
        </authorList>
    </citation>
    <scope>NUCLEOTIDE SEQUENCE [LARGE SCALE GENOMIC DNA]</scope>
    <source>
        <strain evidence="12">R-7</strain>
    </source>
</reference>
<evidence type="ECO:0000256" key="5">
    <source>
        <dbReference type="ARBA" id="ARBA00022519"/>
    </source>
</evidence>
<evidence type="ECO:0000313" key="11">
    <source>
        <dbReference type="EMBL" id="MDQ7251677.1"/>
    </source>
</evidence>
<dbReference type="Proteomes" id="UP001230156">
    <property type="component" value="Unassembled WGS sequence"/>
</dbReference>
<evidence type="ECO:0000256" key="2">
    <source>
        <dbReference type="ARBA" id="ARBA00010072"/>
    </source>
</evidence>
<keyword evidence="12" id="KW-1185">Reference proteome</keyword>
<evidence type="ECO:0000256" key="3">
    <source>
        <dbReference type="ARBA" id="ARBA00022448"/>
    </source>
</evidence>
<keyword evidence="7 9" id="KW-1133">Transmembrane helix</keyword>
<dbReference type="CDD" id="cd06261">
    <property type="entry name" value="TM_PBP2"/>
    <property type="match status" value="1"/>
</dbReference>
<evidence type="ECO:0000259" key="10">
    <source>
        <dbReference type="PROSITE" id="PS50928"/>
    </source>
</evidence>
<evidence type="ECO:0000313" key="12">
    <source>
        <dbReference type="Proteomes" id="UP001230156"/>
    </source>
</evidence>
<name>A0ABU0YVB3_9PROT</name>
<dbReference type="SUPFAM" id="SSF161098">
    <property type="entry name" value="MetI-like"/>
    <property type="match status" value="1"/>
</dbReference>
<feature type="domain" description="ABC transmembrane type-1" evidence="10">
    <location>
        <begin position="24"/>
        <end position="224"/>
    </location>
</feature>
<protein>
    <submittedName>
        <fullName evidence="11">ABC transporter permease subunit</fullName>
    </submittedName>
</protein>
<sequence>MDLGWLSGLAYGDTGWGDELLRGALLTLSISGCSYLLGLILGLIGAAAKSSRSRFARTLAWFYTTIVRAVPELLLILLIYYTSTSALRQVIVGLGIAQDFEVNGFVAACLSLGFVQGAYSTEVFRGAISAVARGQREAAAALGLSRRHTWWLVIFPQMLQRALPGLGNLWLVVLKESALISVVGFSELLFTAKMAGGASHNYLFFFLTVAIAYLVLSVASARIFEVIERHIGRHERAQG</sequence>
<proteinExistence type="inferred from homology"/>
<comment type="similarity">
    <text evidence="2">Belongs to the binding-protein-dependent transport system permease family. HisMQ subfamily.</text>
</comment>
<dbReference type="PROSITE" id="PS50928">
    <property type="entry name" value="ABC_TM1"/>
    <property type="match status" value="1"/>
</dbReference>
<feature type="transmembrane region" description="Helical" evidence="9">
    <location>
        <begin position="60"/>
        <end position="82"/>
    </location>
</feature>
<keyword evidence="4" id="KW-1003">Cell membrane</keyword>
<evidence type="ECO:0000256" key="9">
    <source>
        <dbReference type="RuleBase" id="RU363032"/>
    </source>
</evidence>
<dbReference type="Gene3D" id="1.10.3720.10">
    <property type="entry name" value="MetI-like"/>
    <property type="match status" value="1"/>
</dbReference>
<keyword evidence="5" id="KW-0997">Cell inner membrane</keyword>
<feature type="transmembrane region" description="Helical" evidence="9">
    <location>
        <begin position="202"/>
        <end position="224"/>
    </location>
</feature>
<feature type="transmembrane region" description="Helical" evidence="9">
    <location>
        <begin position="20"/>
        <end position="48"/>
    </location>
</feature>
<keyword evidence="6 9" id="KW-0812">Transmembrane</keyword>
<dbReference type="PANTHER" id="PTHR30133">
    <property type="entry name" value="CATIONIC AMINO ACID TRANSPORTER, MEMBRANE COMPONENT"/>
    <property type="match status" value="1"/>
</dbReference>